<sequence>MNARPRSVPGRPVRGSTTGRPLMAAMDLLGRRWTLRVLWEMRAGPVGARALLAACEGLSSSVLYERLRDLTDASLVVQTESGDYDLTKLGRELGDSLQPLDAWARRWSKALDT</sequence>
<evidence type="ECO:0000256" key="2">
    <source>
        <dbReference type="ARBA" id="ARBA00023125"/>
    </source>
</evidence>
<dbReference type="InterPro" id="IPR036390">
    <property type="entry name" value="WH_DNA-bd_sf"/>
</dbReference>
<feature type="domain" description="HTH hxlR-type" evidence="4">
    <location>
        <begin position="20"/>
        <end position="112"/>
    </location>
</feature>
<gene>
    <name evidence="5" type="ORF">UFOPK2992_00427</name>
</gene>
<dbReference type="PANTHER" id="PTHR33204">
    <property type="entry name" value="TRANSCRIPTIONAL REGULATOR, MARR FAMILY"/>
    <property type="match status" value="1"/>
</dbReference>
<dbReference type="Pfam" id="PF01638">
    <property type="entry name" value="HxlR"/>
    <property type="match status" value="1"/>
</dbReference>
<dbReference type="SUPFAM" id="SSF46785">
    <property type="entry name" value="Winged helix' DNA-binding domain"/>
    <property type="match status" value="1"/>
</dbReference>
<keyword evidence="3" id="KW-0804">Transcription</keyword>
<evidence type="ECO:0000313" key="5">
    <source>
        <dbReference type="EMBL" id="CAB4790903.1"/>
    </source>
</evidence>
<dbReference type="InterPro" id="IPR036388">
    <property type="entry name" value="WH-like_DNA-bd_sf"/>
</dbReference>
<dbReference type="Gene3D" id="1.10.10.10">
    <property type="entry name" value="Winged helix-like DNA-binding domain superfamily/Winged helix DNA-binding domain"/>
    <property type="match status" value="1"/>
</dbReference>
<keyword evidence="2" id="KW-0238">DNA-binding</keyword>
<accession>A0A6J6X564</accession>
<proteinExistence type="predicted"/>
<dbReference type="EMBL" id="CAFAAI010000051">
    <property type="protein sequence ID" value="CAB4790903.1"/>
    <property type="molecule type" value="Genomic_DNA"/>
</dbReference>
<protein>
    <submittedName>
        <fullName evidence="5">Unannotated protein</fullName>
    </submittedName>
</protein>
<dbReference type="AlphaFoldDB" id="A0A6J6X564"/>
<reference evidence="5" key="1">
    <citation type="submission" date="2020-05" db="EMBL/GenBank/DDBJ databases">
        <authorList>
            <person name="Chiriac C."/>
            <person name="Salcher M."/>
            <person name="Ghai R."/>
            <person name="Kavagutti S V."/>
        </authorList>
    </citation>
    <scope>NUCLEOTIDE SEQUENCE</scope>
</reference>
<dbReference type="PROSITE" id="PS51118">
    <property type="entry name" value="HTH_HXLR"/>
    <property type="match status" value="1"/>
</dbReference>
<dbReference type="GO" id="GO:0003677">
    <property type="term" value="F:DNA binding"/>
    <property type="evidence" value="ECO:0007669"/>
    <property type="project" value="UniProtKB-KW"/>
</dbReference>
<evidence type="ECO:0000256" key="1">
    <source>
        <dbReference type="ARBA" id="ARBA00023015"/>
    </source>
</evidence>
<dbReference type="InterPro" id="IPR002577">
    <property type="entry name" value="HTH_HxlR"/>
</dbReference>
<evidence type="ECO:0000256" key="3">
    <source>
        <dbReference type="ARBA" id="ARBA00023163"/>
    </source>
</evidence>
<organism evidence="5">
    <name type="scientific">freshwater metagenome</name>
    <dbReference type="NCBI Taxonomy" id="449393"/>
    <lineage>
        <taxon>unclassified sequences</taxon>
        <taxon>metagenomes</taxon>
        <taxon>ecological metagenomes</taxon>
    </lineage>
</organism>
<evidence type="ECO:0000259" key="4">
    <source>
        <dbReference type="PROSITE" id="PS51118"/>
    </source>
</evidence>
<keyword evidence="1" id="KW-0805">Transcription regulation</keyword>
<name>A0A6J6X564_9ZZZZ</name>
<dbReference type="PANTHER" id="PTHR33204:SF37">
    <property type="entry name" value="HTH-TYPE TRANSCRIPTIONAL REGULATOR YODB"/>
    <property type="match status" value="1"/>
</dbReference>